<evidence type="ECO:0000313" key="2">
    <source>
        <dbReference type="EMBL" id="CEI60468.1"/>
    </source>
</evidence>
<feature type="compositionally biased region" description="Polar residues" evidence="1">
    <location>
        <begin position="197"/>
        <end position="211"/>
    </location>
</feature>
<dbReference type="AlphaFoldDB" id="A0A2L2SVD4"/>
<dbReference type="GeneID" id="37256543"/>
<reference evidence="3" key="1">
    <citation type="submission" date="2014-10" db="EMBL/GenBank/DDBJ databases">
        <authorList>
            <person name="King R."/>
        </authorList>
    </citation>
    <scope>NUCLEOTIDE SEQUENCE [LARGE SCALE GENOMIC DNA]</scope>
    <source>
        <strain evidence="3">A3/5</strain>
    </source>
</reference>
<protein>
    <submittedName>
        <fullName evidence="2">Uncharacterized protein</fullName>
    </submittedName>
</protein>
<dbReference type="RefSeq" id="XP_025584188.1">
    <property type="nucleotide sequence ID" value="XM_025733263.2"/>
</dbReference>
<dbReference type="KEGG" id="fvn:FVRRES_04904"/>
<proteinExistence type="predicted"/>
<dbReference type="OrthoDB" id="5081908at2759"/>
<keyword evidence="3" id="KW-1185">Reference proteome</keyword>
<dbReference type="Proteomes" id="UP000245910">
    <property type="component" value="Chromosome II"/>
</dbReference>
<dbReference type="EMBL" id="LN649230">
    <property type="protein sequence ID" value="CEI60468.1"/>
    <property type="molecule type" value="Genomic_DNA"/>
</dbReference>
<evidence type="ECO:0000256" key="1">
    <source>
        <dbReference type="SAM" id="MobiDB-lite"/>
    </source>
</evidence>
<feature type="compositionally biased region" description="Polar residues" evidence="1">
    <location>
        <begin position="218"/>
        <end position="230"/>
    </location>
</feature>
<name>A0A2L2SVD4_9HYPO</name>
<evidence type="ECO:0000313" key="3">
    <source>
        <dbReference type="Proteomes" id="UP000245910"/>
    </source>
</evidence>
<organism evidence="2 3">
    <name type="scientific">Fusarium venenatum</name>
    <dbReference type="NCBI Taxonomy" id="56646"/>
    <lineage>
        <taxon>Eukaryota</taxon>
        <taxon>Fungi</taxon>
        <taxon>Dikarya</taxon>
        <taxon>Ascomycota</taxon>
        <taxon>Pezizomycotina</taxon>
        <taxon>Sordariomycetes</taxon>
        <taxon>Hypocreomycetidae</taxon>
        <taxon>Hypocreales</taxon>
        <taxon>Nectriaceae</taxon>
        <taxon>Fusarium</taxon>
    </lineage>
</organism>
<feature type="region of interest" description="Disordered" evidence="1">
    <location>
        <begin position="1"/>
        <end position="33"/>
    </location>
</feature>
<feature type="region of interest" description="Disordered" evidence="1">
    <location>
        <begin position="142"/>
        <end position="172"/>
    </location>
</feature>
<feature type="region of interest" description="Disordered" evidence="1">
    <location>
        <begin position="193"/>
        <end position="231"/>
    </location>
</feature>
<feature type="region of interest" description="Disordered" evidence="1">
    <location>
        <begin position="316"/>
        <end position="338"/>
    </location>
</feature>
<accession>A0A2L2SVD4</accession>
<sequence>MSEERDSPDITTEEATPTPMKASKTNRPRAREDAETIRARHYEAIKQIHPGAKKFPELYAKVELLIKGHVLGRKWTDNSLYKRFLGWADFAEIEDHPKLDMFIATMAIRDYFGANSFVYDNQVNARKLREWVHKQLSVSTQHKSASDTTALAKAQRQPRVKNEPGLGSGDAADTIRKSIEDKNGFVVPAGLKRHAQGHSSQPSNKRTSLGSDQAHVTPESNNVGMLQHSPQRIIYRERQTQTDKYVSVREITGTVQQVTATLQEQVQVLQNHNGMLGNLMERVQVTPAHPINNIAHQQQQFQAQEIFQLQPLNRQPPEFYMGPPPNRDNGNRQIWRMR</sequence>